<keyword evidence="3" id="KW-1185">Reference proteome</keyword>
<feature type="transmembrane region" description="Helical" evidence="1">
    <location>
        <begin position="24"/>
        <end position="41"/>
    </location>
</feature>
<keyword evidence="1" id="KW-1133">Transmembrane helix</keyword>
<reference evidence="2" key="1">
    <citation type="submission" date="2022-09" db="EMBL/GenBank/DDBJ databases">
        <title>Aureispira anguillicida sp. nov., isolated from Leptocephalus of Japanese eel Anguilla japonica.</title>
        <authorList>
            <person name="Yuasa K."/>
            <person name="Mekata T."/>
            <person name="Ikunari K."/>
        </authorList>
    </citation>
    <scope>NUCLEOTIDE SEQUENCE</scope>
    <source>
        <strain evidence="2">EL160426</strain>
    </source>
</reference>
<dbReference type="AlphaFoldDB" id="A0A916DQ54"/>
<sequence length="71" mass="8124">MAEEITVAATAKTTKKGIPHKKRWAALILVVLLFGGLSFYYHRKIKALEKELDKKKQAPKQDDIKDRTLVM</sequence>
<dbReference type="RefSeq" id="WP_264792194.1">
    <property type="nucleotide sequence ID" value="NZ_AP026867.1"/>
</dbReference>
<dbReference type="EMBL" id="AP026867">
    <property type="protein sequence ID" value="BDS10974.1"/>
    <property type="molecule type" value="Genomic_DNA"/>
</dbReference>
<organism evidence="2 3">
    <name type="scientific">Aureispira anguillae</name>
    <dbReference type="NCBI Taxonomy" id="2864201"/>
    <lineage>
        <taxon>Bacteria</taxon>
        <taxon>Pseudomonadati</taxon>
        <taxon>Bacteroidota</taxon>
        <taxon>Saprospiria</taxon>
        <taxon>Saprospirales</taxon>
        <taxon>Saprospiraceae</taxon>
        <taxon>Aureispira</taxon>
    </lineage>
</organism>
<name>A0A916DQ54_9BACT</name>
<proteinExistence type="predicted"/>
<evidence type="ECO:0000256" key="1">
    <source>
        <dbReference type="SAM" id="Phobius"/>
    </source>
</evidence>
<protein>
    <submittedName>
        <fullName evidence="2">Uncharacterized protein</fullName>
    </submittedName>
</protein>
<evidence type="ECO:0000313" key="3">
    <source>
        <dbReference type="Proteomes" id="UP001060919"/>
    </source>
</evidence>
<gene>
    <name evidence="2" type="ORF">AsAng_0016840</name>
</gene>
<evidence type="ECO:0000313" key="2">
    <source>
        <dbReference type="EMBL" id="BDS10974.1"/>
    </source>
</evidence>
<dbReference type="Proteomes" id="UP001060919">
    <property type="component" value="Chromosome"/>
</dbReference>
<accession>A0A916DQ54</accession>
<keyword evidence="1" id="KW-0472">Membrane</keyword>
<dbReference type="KEGG" id="aup:AsAng_0016840"/>
<keyword evidence="1" id="KW-0812">Transmembrane</keyword>